<comment type="similarity">
    <text evidence="1">Belongs to the oxygen-dependent FAD-linked oxidoreductase family.</text>
</comment>
<dbReference type="Proteomes" id="UP000235023">
    <property type="component" value="Unassembled WGS sequence"/>
</dbReference>
<dbReference type="Gene3D" id="3.40.462.20">
    <property type="match status" value="1"/>
</dbReference>
<keyword evidence="6" id="KW-1185">Reference proteome</keyword>
<organism evidence="5 6">
    <name type="scientific">Aspergillus taichungensis</name>
    <dbReference type="NCBI Taxonomy" id="482145"/>
    <lineage>
        <taxon>Eukaryota</taxon>
        <taxon>Fungi</taxon>
        <taxon>Dikarya</taxon>
        <taxon>Ascomycota</taxon>
        <taxon>Pezizomycotina</taxon>
        <taxon>Eurotiomycetes</taxon>
        <taxon>Eurotiomycetidae</taxon>
        <taxon>Eurotiales</taxon>
        <taxon>Aspergillaceae</taxon>
        <taxon>Aspergillus</taxon>
        <taxon>Aspergillus subgen. Circumdati</taxon>
    </lineage>
</organism>
<dbReference type="InterPro" id="IPR036318">
    <property type="entry name" value="FAD-bd_PCMH-like_sf"/>
</dbReference>
<dbReference type="Pfam" id="PF01565">
    <property type="entry name" value="FAD_binding_4"/>
    <property type="match status" value="1"/>
</dbReference>
<feature type="signal peptide" evidence="3">
    <location>
        <begin position="1"/>
        <end position="16"/>
    </location>
</feature>
<keyword evidence="2" id="KW-0560">Oxidoreductase</keyword>
<evidence type="ECO:0000256" key="1">
    <source>
        <dbReference type="ARBA" id="ARBA00005466"/>
    </source>
</evidence>
<feature type="domain" description="FAD-binding PCMH-type" evidence="4">
    <location>
        <begin position="118"/>
        <end position="286"/>
    </location>
</feature>
<dbReference type="InterPro" id="IPR016166">
    <property type="entry name" value="FAD-bd_PCMH"/>
</dbReference>
<dbReference type="AlphaFoldDB" id="A0A2J5HMW4"/>
<evidence type="ECO:0000313" key="6">
    <source>
        <dbReference type="Proteomes" id="UP000235023"/>
    </source>
</evidence>
<dbReference type="InterPro" id="IPR050432">
    <property type="entry name" value="FAD-linked_Oxidoreductases_BP"/>
</dbReference>
<gene>
    <name evidence="5" type="ORF">BDW42DRAFT_202115</name>
</gene>
<dbReference type="Pfam" id="PF08031">
    <property type="entry name" value="BBE"/>
    <property type="match status" value="1"/>
</dbReference>
<dbReference type="OrthoDB" id="9983560at2759"/>
<dbReference type="EMBL" id="KZ559575">
    <property type="protein sequence ID" value="PLN78528.1"/>
    <property type="molecule type" value="Genomic_DNA"/>
</dbReference>
<dbReference type="InterPro" id="IPR012951">
    <property type="entry name" value="BBE"/>
</dbReference>
<dbReference type="GO" id="GO:0016491">
    <property type="term" value="F:oxidoreductase activity"/>
    <property type="evidence" value="ECO:0007669"/>
    <property type="project" value="UniProtKB-KW"/>
</dbReference>
<dbReference type="GO" id="GO:0071949">
    <property type="term" value="F:FAD binding"/>
    <property type="evidence" value="ECO:0007669"/>
    <property type="project" value="InterPro"/>
</dbReference>
<name>A0A2J5HMW4_9EURO</name>
<evidence type="ECO:0000256" key="2">
    <source>
        <dbReference type="ARBA" id="ARBA00023002"/>
    </source>
</evidence>
<evidence type="ECO:0000259" key="4">
    <source>
        <dbReference type="PROSITE" id="PS51387"/>
    </source>
</evidence>
<sequence>MLLIAILASIVGHAHALHTSSLASVSSPTWDAFNQSVSGRLFNGLPALRPCFTSVNGVSQSPDTQECKRVVDSQTDASFICDTFGGYVTKNWASCQATGESCAFSLTAELAPPGDCQQGAVPGKYVQVESVEDVQRTVEFARRHRLRLVIKNTGHDYRGRSSAPDALALWTHKYQPAIRLDRAFTPEGCHNSVGDVITFGAGQQFEGIYEFAHAHGYRVVGGMSKTLTVTTGLGVDNVQQLRVVLPNGTYVTANRCQNQDIFFALRGGGGGTFGVIMEMSVTAHAEKAMEVFTLGLPNSDSSSVEKLLAALVAGADRWASEGWGGYIMPAGQARQSSSIVMATALLDHEAAGESIKSLMTLADEAGMADKAKLTSVSGFYKVLRGILDDNVLERSVISGVAMSSRILPREVFLEEDKQKRMSSTLNDIRLAGQSDDRYASQMIILMTAPTVYSRNLPASDEPDGPGASSVTPAWRNSLWHVIHFRRFDPAMTNPDVVRELFQDTHETMNPLRELTPGGGAYQNEADAFEPDPVGAFWGEQNYERLIKIKASLDPANMLTVHQGVGWDGEDVRFGCYPVF</sequence>
<reference evidence="6" key="1">
    <citation type="submission" date="2017-12" db="EMBL/GenBank/DDBJ databases">
        <authorList>
            <consortium name="DOE Joint Genome Institute"/>
            <person name="Mondo S.J."/>
            <person name="Kjaerbolling I."/>
            <person name="Vesth T.C."/>
            <person name="Frisvad J.C."/>
            <person name="Nybo J.L."/>
            <person name="Theobald S."/>
            <person name="Kuo A."/>
            <person name="Bowyer P."/>
            <person name="Matsuda Y."/>
            <person name="Lyhne E.K."/>
            <person name="Kogle M.E."/>
            <person name="Clum A."/>
            <person name="Lipzen A."/>
            <person name="Salamov A."/>
            <person name="Ngan C.Y."/>
            <person name="Daum C."/>
            <person name="Chiniquy J."/>
            <person name="Barry K."/>
            <person name="LaButti K."/>
            <person name="Haridas S."/>
            <person name="Simmons B.A."/>
            <person name="Magnuson J.K."/>
            <person name="Mortensen U.H."/>
            <person name="Larsen T.O."/>
            <person name="Grigoriev I.V."/>
            <person name="Baker S.E."/>
            <person name="Andersen M.R."/>
            <person name="Nordberg H.P."/>
            <person name="Cantor M.N."/>
            <person name="Hua S.X."/>
        </authorList>
    </citation>
    <scope>NUCLEOTIDE SEQUENCE [LARGE SCALE GENOMIC DNA]</scope>
    <source>
        <strain evidence="6">IBT 19404</strain>
    </source>
</reference>
<dbReference type="PROSITE" id="PS51387">
    <property type="entry name" value="FAD_PCMH"/>
    <property type="match status" value="1"/>
</dbReference>
<dbReference type="Gene3D" id="3.30.465.10">
    <property type="match status" value="1"/>
</dbReference>
<dbReference type="InterPro" id="IPR006094">
    <property type="entry name" value="Oxid_FAD_bind_N"/>
</dbReference>
<accession>A0A2J5HMW4</accession>
<dbReference type="PANTHER" id="PTHR13878">
    <property type="entry name" value="GULONOLACTONE OXIDASE"/>
    <property type="match status" value="1"/>
</dbReference>
<keyword evidence="3" id="KW-0732">Signal</keyword>
<dbReference type="SUPFAM" id="SSF56176">
    <property type="entry name" value="FAD-binding/transporter-associated domain-like"/>
    <property type="match status" value="1"/>
</dbReference>
<dbReference type="InterPro" id="IPR016169">
    <property type="entry name" value="FAD-bd_PCMH_sub2"/>
</dbReference>
<protein>
    <submittedName>
        <fullName evidence="5">FAD-binding domain-containing protein</fullName>
    </submittedName>
</protein>
<evidence type="ECO:0000256" key="3">
    <source>
        <dbReference type="SAM" id="SignalP"/>
    </source>
</evidence>
<proteinExistence type="inferred from homology"/>
<evidence type="ECO:0000313" key="5">
    <source>
        <dbReference type="EMBL" id="PLN78528.1"/>
    </source>
</evidence>
<dbReference type="PANTHER" id="PTHR13878:SF91">
    <property type="entry name" value="FAD BINDING DOMAIN PROTEIN (AFU_ORTHOLOGUE AFUA_6G12070)-RELATED"/>
    <property type="match status" value="1"/>
</dbReference>
<feature type="chain" id="PRO_5014349683" evidence="3">
    <location>
        <begin position="17"/>
        <end position="579"/>
    </location>
</feature>